<organism evidence="1 2">
    <name type="scientific">Bacillus thuringiensis subsp. israelensis</name>
    <dbReference type="NCBI Taxonomy" id="1430"/>
    <lineage>
        <taxon>Bacteria</taxon>
        <taxon>Bacillati</taxon>
        <taxon>Bacillota</taxon>
        <taxon>Bacilli</taxon>
        <taxon>Bacillales</taxon>
        <taxon>Bacillaceae</taxon>
        <taxon>Bacillus</taxon>
        <taxon>Bacillus cereus group</taxon>
    </lineage>
</organism>
<gene>
    <name evidence="1" type="ORF">BTAR23_AR23_02672</name>
</gene>
<dbReference type="Proteomes" id="UP000508034">
    <property type="component" value="Unassembled WGS sequence"/>
</dbReference>
<name>A0AAX3HQL5_BACTI</name>
<protein>
    <submittedName>
        <fullName evidence="1">Uncharacterized protein</fullName>
    </submittedName>
</protein>
<evidence type="ECO:0000313" key="1">
    <source>
        <dbReference type="EMBL" id="VIJ04405.1"/>
    </source>
</evidence>
<reference evidence="1 2" key="1">
    <citation type="submission" date="2019-04" db="EMBL/GenBank/DDBJ databases">
        <authorList>
            <person name="Patino-Navarrete R."/>
            <person name="Patino Navarrete R."/>
        </authorList>
    </citation>
    <scope>NUCLEOTIDE SEQUENCE [LARGE SCALE GENOMIC DNA]</scope>
    <source>
        <strain evidence="1">Bacillus thuringiensis strain AR23</strain>
    </source>
</reference>
<evidence type="ECO:0000313" key="2">
    <source>
        <dbReference type="Proteomes" id="UP000508034"/>
    </source>
</evidence>
<dbReference type="EMBL" id="CAAKHA010000018">
    <property type="protein sequence ID" value="VIJ04405.1"/>
    <property type="molecule type" value="Genomic_DNA"/>
</dbReference>
<comment type="caution">
    <text evidence="1">The sequence shown here is derived from an EMBL/GenBank/DDBJ whole genome shotgun (WGS) entry which is preliminary data.</text>
</comment>
<accession>A0AAX3HQL5</accession>
<dbReference type="AlphaFoldDB" id="A0AAX3HQL5"/>
<proteinExistence type="predicted"/>
<sequence length="75" mass="8758">MNYKQLLIDNFVFKTSYVAQFVPGMSVKETKDYISVDCGLPADTFNVITLLNNNLTEGIEKLYKEVFYYNQKNFQ</sequence>